<dbReference type="Proteomes" id="UP001497700">
    <property type="component" value="Unassembled WGS sequence"/>
</dbReference>
<sequence length="1069" mass="121766">MDGLAVATAVIQFLEFSGSLIAKGIAIHSSLTGLTVDHTELQNITESLLQTSDEIQQSLKSHHGRHRLTGNEKDLEKIAGGCQGVANELLEVLTSLTAKGPKTRWRSFRHALRATWSEGKVKSLEDRLDRFRQQMMSNVLVSLRQEADRSIREQSSIKESVERIEQRQQNNILVGDRFVRQVMDGEQWRRDLIEMIHEQGQGGLQRMANITQLKDDRGSTPNAVVVQEKRIRERILHKLAFRNMTDRERRVSKAHRQTFQWIFCDPKSDSRPWSNFKDFLERPNNKKIYWITGKPGSGKSTLMKFIRHHPETANLLRTWSGNGEVIQAAFYFWNSGSRMQMSVGGLLQTVLYECLRGLPKVIQKVLPERWEVATLFDVDDFPWSWEELAQALRRLIIEVCPEKKFFVMIDGLDECSGDQVQLVELITELAEDTENLKLCVASRPWNNFEDAFRDRPSLMLQDLSATDIELYIRSRFNANEGFAEFQLRDPSSAKELLETISKKAEGVFLWVHLVVQSLLEGLTNGDGLRYLRSRLEKLPPNLEDLYANILEHLDDNYLDHASRLFQLVRACDDSPTLLRIALADLEDSEWAMQAPVKPMSYKEESVLCKNMKRKLSSRCRGLLDISSPVIQRPNNSHPELEVAVDEGLHGFRIGEAGGEECDTSIADLEVQYLHRSVRDYIQSPEIWSWLISANEEPFDPHFYLLKSYLLQLKRLPAVSLSAREMGFHIWMAIKYAKRSLNIFTKKKKGQVKEVVLLLDEMDKAATILTSSPARHNSTFVDRGGIVGSDHWSSFFLIRVSDSSFPHMMAVCGIHQYLEMRLRSSDPSQGEGDYDDDTRGGDKTALMIAALEGAPVIPEMEGHHDLFGCRIKVLKTLLRKGGDCHKLHQGRSAWDLASNAGSAEILELFEEYRGKPPPRSSLNGRRSPTTHRGLYDGHQSDNESNASTEAVSGMEPHSTNTARKPNSSHERISPTRPWRNPDMRSGEEQWPNGRIHRPSPHPTREIHHCSHEHPPPYITAPHRSRYTMLDGPMTRMGTRKITTTIVPFLVITLLETRLLTVTPAPRGGVR</sequence>
<accession>A0ACB9YUN3</accession>
<organism evidence="1 2">
    <name type="scientific">Hypoxylon rubiginosum</name>
    <dbReference type="NCBI Taxonomy" id="110542"/>
    <lineage>
        <taxon>Eukaryota</taxon>
        <taxon>Fungi</taxon>
        <taxon>Dikarya</taxon>
        <taxon>Ascomycota</taxon>
        <taxon>Pezizomycotina</taxon>
        <taxon>Sordariomycetes</taxon>
        <taxon>Xylariomycetidae</taxon>
        <taxon>Xylariales</taxon>
        <taxon>Hypoxylaceae</taxon>
        <taxon>Hypoxylon</taxon>
    </lineage>
</organism>
<evidence type="ECO:0000313" key="2">
    <source>
        <dbReference type="Proteomes" id="UP001497700"/>
    </source>
</evidence>
<comment type="caution">
    <text evidence="1">The sequence shown here is derived from an EMBL/GenBank/DDBJ whole genome shotgun (WGS) entry which is preliminary data.</text>
</comment>
<dbReference type="EMBL" id="MU393518">
    <property type="protein sequence ID" value="KAI4862811.1"/>
    <property type="molecule type" value="Genomic_DNA"/>
</dbReference>
<proteinExistence type="predicted"/>
<gene>
    <name evidence="1" type="ORF">F4820DRAFT_459963</name>
</gene>
<evidence type="ECO:0000313" key="1">
    <source>
        <dbReference type="EMBL" id="KAI4862811.1"/>
    </source>
</evidence>
<protein>
    <submittedName>
        <fullName evidence="1">Uncharacterized protein</fullName>
    </submittedName>
</protein>
<name>A0ACB9YUN3_9PEZI</name>
<reference evidence="1 2" key="1">
    <citation type="journal article" date="2022" name="New Phytol.">
        <title>Ecological generalism drives hyperdiversity of secondary metabolite gene clusters in xylarialean endophytes.</title>
        <authorList>
            <person name="Franco M.E.E."/>
            <person name="Wisecaver J.H."/>
            <person name="Arnold A.E."/>
            <person name="Ju Y.M."/>
            <person name="Slot J.C."/>
            <person name="Ahrendt S."/>
            <person name="Moore L.P."/>
            <person name="Eastman K.E."/>
            <person name="Scott K."/>
            <person name="Konkel Z."/>
            <person name="Mondo S.J."/>
            <person name="Kuo A."/>
            <person name="Hayes R.D."/>
            <person name="Haridas S."/>
            <person name="Andreopoulos B."/>
            <person name="Riley R."/>
            <person name="LaButti K."/>
            <person name="Pangilinan J."/>
            <person name="Lipzen A."/>
            <person name="Amirebrahimi M."/>
            <person name="Yan J."/>
            <person name="Adam C."/>
            <person name="Keymanesh K."/>
            <person name="Ng V."/>
            <person name="Louie K."/>
            <person name="Northen T."/>
            <person name="Drula E."/>
            <person name="Henrissat B."/>
            <person name="Hsieh H.M."/>
            <person name="Youens-Clark K."/>
            <person name="Lutzoni F."/>
            <person name="Miadlikowska J."/>
            <person name="Eastwood D.C."/>
            <person name="Hamelin R.C."/>
            <person name="Grigoriev I.V."/>
            <person name="U'Ren J.M."/>
        </authorList>
    </citation>
    <scope>NUCLEOTIDE SEQUENCE [LARGE SCALE GENOMIC DNA]</scope>
    <source>
        <strain evidence="1 2">CBS 119005</strain>
    </source>
</reference>
<keyword evidence="2" id="KW-1185">Reference proteome</keyword>